<organism evidence="1 2">
    <name type="scientific">Enterobacter kobei</name>
    <dbReference type="NCBI Taxonomy" id="208224"/>
    <lineage>
        <taxon>Bacteria</taxon>
        <taxon>Pseudomonadati</taxon>
        <taxon>Pseudomonadota</taxon>
        <taxon>Gammaproteobacteria</taxon>
        <taxon>Enterobacterales</taxon>
        <taxon>Enterobacteriaceae</taxon>
        <taxon>Enterobacter</taxon>
        <taxon>Enterobacter cloacae complex</taxon>
    </lineage>
</organism>
<dbReference type="AlphaFoldDB" id="A0AA86J281"/>
<gene>
    <name evidence="1" type="ORF">ENKO_15770</name>
</gene>
<sequence>MALAEYLRSRNFFDCNRIHISPNIPLKKINNALDTFKLNFPAEEIIVMLDNTMMGSGKDGVLICNQGIVVRDSFDDPRFYPFSVLNNIAIEGTKLYLNHKKMISFSMPDKKEVQRLFSLLSDWHLHPEPLPHEDLSTSVEVLGKRQNQPLVTALQHYLNNKNIKDVYSSPAIPLKKLNAAVDAYGGPHVRAEDVIILVDDTAFGGAKEGMLITEYFIAVKVMLESAFLFSLHDIHHIAIEKRVLFINKREICQFALVTEKELGGIIKLINDSLSDECTAAEITASPAPIMNIPDERALVKPVSENTLAQQEDVKKNISGYVFSAIDTNKDKILPLLKSKGVAFSQAALQDDSNVEKVANLIYAFLPGFVRFAVKEQIVINFLLTHRDKLVMTLFPAHQEEEKDITPQATLSITEQLDALFLDDESQRVVASVRKVTPHDALRLAMQDLINECRDDADLPLLVGHSLKMAAAVLDHLERSQKVHTEAGGEEIIFALVIMQAFSYHKLPAFMIEDDEENTLATLYIMGMMMILENFAKYLGEATDPEEAMTLSFALMKCASKDQLNQMIRNIIEGGTTFTSSTIFTPEDILLLLRKANQSAEAWSEKLVAAWLQDELAIQRKWGDLFVR</sequence>
<dbReference type="RefSeq" id="WP_088219068.1">
    <property type="nucleotide sequence ID" value="NZ_AP024590.1"/>
</dbReference>
<proteinExistence type="predicted"/>
<name>A0AA86J281_9ENTR</name>
<accession>A0AA86J281</accession>
<reference evidence="1" key="1">
    <citation type="submission" date="2021-04" db="EMBL/GenBank/DDBJ databases">
        <title>Difference and commonality of drug resistance evolution in various bacteria. and drug sensitivity profiles.</title>
        <authorList>
            <person name="Maeda T."/>
            <person name="Shibai A."/>
            <person name="Kawada K."/>
            <person name="Kotani H."/>
            <person name="Tarusawa Y."/>
            <person name="Tanabe K."/>
            <person name="Furusawa C."/>
        </authorList>
    </citation>
    <scope>NUCLEOTIDE SEQUENCE</scope>
    <source>
        <strain evidence="1">JCM 8580</strain>
    </source>
</reference>
<evidence type="ECO:0000313" key="1">
    <source>
        <dbReference type="EMBL" id="BCU54983.1"/>
    </source>
</evidence>
<dbReference type="EMBL" id="AP024590">
    <property type="protein sequence ID" value="BCU54983.1"/>
    <property type="molecule type" value="Genomic_DNA"/>
</dbReference>
<dbReference type="Proteomes" id="UP000682928">
    <property type="component" value="Chromosome"/>
</dbReference>
<evidence type="ECO:0000313" key="2">
    <source>
        <dbReference type="Proteomes" id="UP000682928"/>
    </source>
</evidence>
<protein>
    <submittedName>
        <fullName evidence="1">Uncharacterized protein</fullName>
    </submittedName>
</protein>